<evidence type="ECO:0000313" key="2">
    <source>
        <dbReference type="EMBL" id="MBC6010645.1"/>
    </source>
</evidence>
<feature type="transmembrane region" description="Helical" evidence="1">
    <location>
        <begin position="30"/>
        <end position="46"/>
    </location>
</feature>
<gene>
    <name evidence="2" type="ORF">H8909_10450</name>
</gene>
<feature type="transmembrane region" description="Helical" evidence="1">
    <location>
        <begin position="179"/>
        <end position="201"/>
    </location>
</feature>
<feature type="transmembrane region" description="Helical" evidence="1">
    <location>
        <begin position="115"/>
        <end position="136"/>
    </location>
</feature>
<organism evidence="2 3">
    <name type="scientific">Catenibacterium faecis</name>
    <dbReference type="NCBI Taxonomy" id="2764323"/>
    <lineage>
        <taxon>Bacteria</taxon>
        <taxon>Bacillati</taxon>
        <taxon>Bacillota</taxon>
        <taxon>Erysipelotrichia</taxon>
        <taxon>Erysipelotrichales</taxon>
        <taxon>Coprobacillaceae</taxon>
        <taxon>Catenibacterium</taxon>
    </lineage>
</organism>
<accession>A0ABR7KD42</accession>
<keyword evidence="1" id="KW-1133">Transmembrane helix</keyword>
<dbReference type="RefSeq" id="WP_187012793.1">
    <property type="nucleotide sequence ID" value="NZ_JACRWG010000052.1"/>
</dbReference>
<evidence type="ECO:0000256" key="1">
    <source>
        <dbReference type="SAM" id="Phobius"/>
    </source>
</evidence>
<keyword evidence="3" id="KW-1185">Reference proteome</keyword>
<comment type="caution">
    <text evidence="2">The sequence shown here is derived from an EMBL/GenBank/DDBJ whole genome shotgun (WGS) entry which is preliminary data.</text>
</comment>
<evidence type="ECO:0000313" key="3">
    <source>
        <dbReference type="Proteomes" id="UP000603474"/>
    </source>
</evidence>
<feature type="transmembrane region" description="Helical" evidence="1">
    <location>
        <begin position="77"/>
        <end position="103"/>
    </location>
</feature>
<feature type="transmembrane region" description="Helical" evidence="1">
    <location>
        <begin position="148"/>
        <end position="164"/>
    </location>
</feature>
<dbReference type="EMBL" id="JACRWG010000052">
    <property type="protein sequence ID" value="MBC6010645.1"/>
    <property type="molecule type" value="Genomic_DNA"/>
</dbReference>
<keyword evidence="1" id="KW-0812">Transmembrane</keyword>
<proteinExistence type="predicted"/>
<sequence length="406" mass="46438">MIIISNIVAFLLISYIANSFLSSKYSKSKYLLILLIFILVESLINYTGASPIKGIILLIVYFLYVSFQFEGKIIQKILIVVPFFLIQVISEILVAFCFNNVLFIEVTRNTYSHGFLLGTIFSNAILASFVFIYVKIIEFIQVDDLPKYTWLALVFPIVSIVFLLNTDDYFGLLNTNPDILITTAGLAISNIILFVIFISVINSINMKHKLQAAKQKEELYDSKIELLSQHYNYNFEFLHDLLHTCNQLNSLVQDSKYSEATTVLNSLTDTAYKEFNAIYSNSYILNYVINNNLTRIINHNINIKTEIKYSDFDILDYFTQLTLFEYFVNLSIDSCIQTTALDKIIMIKSVKTANKIILKVFYSASSINEDIVAQNINEILLNENYSLSIKADDMYASILLSFDISS</sequence>
<protein>
    <submittedName>
        <fullName evidence="2">Uncharacterized protein</fullName>
    </submittedName>
</protein>
<reference evidence="2 3" key="1">
    <citation type="submission" date="2020-08" db="EMBL/GenBank/DDBJ databases">
        <authorList>
            <person name="Liu C."/>
            <person name="Sun Q."/>
        </authorList>
    </citation>
    <scope>NUCLEOTIDE SEQUENCE [LARGE SCALE GENOMIC DNA]</scope>
    <source>
        <strain evidence="2 3">NSJ-22</strain>
    </source>
</reference>
<dbReference type="Proteomes" id="UP000603474">
    <property type="component" value="Unassembled WGS sequence"/>
</dbReference>
<feature type="transmembrane region" description="Helical" evidence="1">
    <location>
        <begin position="6"/>
        <end position="23"/>
    </location>
</feature>
<name>A0ABR7KD42_9FIRM</name>
<keyword evidence="1" id="KW-0472">Membrane</keyword>